<dbReference type="CTD" id="20320171"/>
<evidence type="ECO:0000313" key="2">
    <source>
        <dbReference type="EMBL" id="KER26858.1"/>
    </source>
</evidence>
<proteinExistence type="predicted"/>
<accession>A0A074ZHU4</accession>
<feature type="region of interest" description="Disordered" evidence="1">
    <location>
        <begin position="168"/>
        <end position="188"/>
    </location>
</feature>
<sequence>MAMLVESSLFGRLWLSSTLHTVVRKEPFDEVGDRHTQHVDESAQPMQCDQFIYRGCCDPKLFDAQLTDSIRLANHTSHTCHMHQDQLICDMPARFCSHRKLALSHSYQRLLLPVLARFSLGWLSLLPVVDLRTEEELECVGFLFFSAPLAVARFLTALALDEERLPTEAPSISSSPSSSKSSSSSSSSALRRLVLVPGFLKDLCRPAAAAIAPVPADLGRFKSGAESSDISSSPSER</sequence>
<dbReference type="AlphaFoldDB" id="A0A074ZHU4"/>
<dbReference type="KEGG" id="ovi:T265_05989"/>
<evidence type="ECO:0000313" key="3">
    <source>
        <dbReference type="Proteomes" id="UP000054324"/>
    </source>
</evidence>
<evidence type="ECO:0000256" key="1">
    <source>
        <dbReference type="SAM" id="MobiDB-lite"/>
    </source>
</evidence>
<dbReference type="GeneID" id="20320171"/>
<keyword evidence="3" id="KW-1185">Reference proteome</keyword>
<dbReference type="RefSeq" id="XP_009169405.1">
    <property type="nucleotide sequence ID" value="XM_009171141.1"/>
</dbReference>
<protein>
    <submittedName>
        <fullName evidence="2">Uncharacterized protein</fullName>
    </submittedName>
</protein>
<reference evidence="2 3" key="1">
    <citation type="submission" date="2013-11" db="EMBL/GenBank/DDBJ databases">
        <title>Opisthorchis viverrini - life in the bile duct.</title>
        <authorList>
            <person name="Young N.D."/>
            <person name="Nagarajan N."/>
            <person name="Lin S.J."/>
            <person name="Korhonen P.K."/>
            <person name="Jex A.R."/>
            <person name="Hall R.S."/>
            <person name="Safavi-Hemami H."/>
            <person name="Kaewkong W."/>
            <person name="Bertrand D."/>
            <person name="Gao S."/>
            <person name="Seet Q."/>
            <person name="Wongkham S."/>
            <person name="Teh B.T."/>
            <person name="Wongkham C."/>
            <person name="Intapan P.M."/>
            <person name="Maleewong W."/>
            <person name="Yang X."/>
            <person name="Hu M."/>
            <person name="Wang Z."/>
            <person name="Hofmann A."/>
            <person name="Sternberg P.W."/>
            <person name="Tan P."/>
            <person name="Wang J."/>
            <person name="Gasser R.B."/>
        </authorList>
    </citation>
    <scope>NUCLEOTIDE SEQUENCE [LARGE SCALE GENOMIC DNA]</scope>
</reference>
<dbReference type="EMBL" id="KL596737">
    <property type="protein sequence ID" value="KER26858.1"/>
    <property type="molecule type" value="Genomic_DNA"/>
</dbReference>
<gene>
    <name evidence="2" type="ORF">T265_05989</name>
</gene>
<dbReference type="Proteomes" id="UP000054324">
    <property type="component" value="Unassembled WGS sequence"/>
</dbReference>
<organism evidence="2 3">
    <name type="scientific">Opisthorchis viverrini</name>
    <name type="common">Southeast Asian liver fluke</name>
    <dbReference type="NCBI Taxonomy" id="6198"/>
    <lineage>
        <taxon>Eukaryota</taxon>
        <taxon>Metazoa</taxon>
        <taxon>Spiralia</taxon>
        <taxon>Lophotrochozoa</taxon>
        <taxon>Platyhelminthes</taxon>
        <taxon>Trematoda</taxon>
        <taxon>Digenea</taxon>
        <taxon>Opisthorchiida</taxon>
        <taxon>Opisthorchiata</taxon>
        <taxon>Opisthorchiidae</taxon>
        <taxon>Opisthorchis</taxon>
    </lineage>
</organism>
<name>A0A074ZHU4_OPIVI</name>
<feature type="compositionally biased region" description="Low complexity" evidence="1">
    <location>
        <begin position="171"/>
        <end position="188"/>
    </location>
</feature>